<name>X0WSY9_9ZZZZ</name>
<dbReference type="AlphaFoldDB" id="X0WSY9"/>
<gene>
    <name evidence="2" type="ORF">S01H1_51853</name>
</gene>
<feature type="transmembrane region" description="Helical" evidence="1">
    <location>
        <begin position="93"/>
        <end position="115"/>
    </location>
</feature>
<reference evidence="2" key="1">
    <citation type="journal article" date="2014" name="Front. Microbiol.">
        <title>High frequency of phylogenetically diverse reductive dehalogenase-homologous genes in deep subseafloor sedimentary metagenomes.</title>
        <authorList>
            <person name="Kawai M."/>
            <person name="Futagami T."/>
            <person name="Toyoda A."/>
            <person name="Takaki Y."/>
            <person name="Nishi S."/>
            <person name="Hori S."/>
            <person name="Arai W."/>
            <person name="Tsubouchi T."/>
            <person name="Morono Y."/>
            <person name="Uchiyama I."/>
            <person name="Ito T."/>
            <person name="Fujiyama A."/>
            <person name="Inagaki F."/>
            <person name="Takami H."/>
        </authorList>
    </citation>
    <scope>NUCLEOTIDE SEQUENCE</scope>
    <source>
        <strain evidence="2">Expedition CK06-06</strain>
    </source>
</reference>
<accession>X0WSY9</accession>
<evidence type="ECO:0000256" key="1">
    <source>
        <dbReference type="SAM" id="Phobius"/>
    </source>
</evidence>
<keyword evidence="1" id="KW-0812">Transmembrane</keyword>
<evidence type="ECO:0008006" key="3">
    <source>
        <dbReference type="Google" id="ProtNLM"/>
    </source>
</evidence>
<proteinExistence type="predicted"/>
<feature type="transmembrane region" description="Helical" evidence="1">
    <location>
        <begin position="48"/>
        <end position="73"/>
    </location>
</feature>
<feature type="non-terminal residue" evidence="2">
    <location>
        <position position="259"/>
    </location>
</feature>
<keyword evidence="1" id="KW-0472">Membrane</keyword>
<keyword evidence="1" id="KW-1133">Transmembrane helix</keyword>
<feature type="transmembrane region" description="Helical" evidence="1">
    <location>
        <begin position="18"/>
        <end position="36"/>
    </location>
</feature>
<protein>
    <recommendedName>
        <fullName evidence="3">Glycosyltransferase RgtA/B/C/D-like domain-containing protein</fullName>
    </recommendedName>
</protein>
<feature type="transmembrane region" description="Helical" evidence="1">
    <location>
        <begin position="190"/>
        <end position="207"/>
    </location>
</feature>
<organism evidence="2">
    <name type="scientific">marine sediment metagenome</name>
    <dbReference type="NCBI Taxonomy" id="412755"/>
    <lineage>
        <taxon>unclassified sequences</taxon>
        <taxon>metagenomes</taxon>
        <taxon>ecological metagenomes</taxon>
    </lineage>
</organism>
<dbReference type="EMBL" id="BARS01033491">
    <property type="protein sequence ID" value="GAG26322.1"/>
    <property type="molecule type" value="Genomic_DNA"/>
</dbReference>
<feature type="transmembrane region" description="Helical" evidence="1">
    <location>
        <begin position="237"/>
        <end position="255"/>
    </location>
</feature>
<evidence type="ECO:0000313" key="2">
    <source>
        <dbReference type="EMBL" id="GAG26322.1"/>
    </source>
</evidence>
<sequence>MIPLAYGTSPEIFVRSSYGGYFAISNFAVLLALMAVEQRRSNSRHGWWINCFLCGGFLALVNHKLVLLPVAMVVWELFCRAGKQISGRPAGALLHPAAVGFAAGTALFWLWGLAIDPADFWQDHLRTHYLDRLLHHNPLGYGGYPSVAGLWIEFFKHTGYVLLPMGVAALVLLQKRYWDPSSPDESRQTVGLWLVWTLLTAAAFSLVDWRQTKHLMPLMLVFYLAPARWAAHHRSRLWLVAAVFLVLTAWNLWALQGLA</sequence>
<comment type="caution">
    <text evidence="2">The sequence shown here is derived from an EMBL/GenBank/DDBJ whole genome shotgun (WGS) entry which is preliminary data.</text>
</comment>